<evidence type="ECO:0000313" key="3">
    <source>
        <dbReference type="Proteomes" id="UP000299102"/>
    </source>
</evidence>
<proteinExistence type="predicted"/>
<dbReference type="AlphaFoldDB" id="A0A4C1USZ2"/>
<organism evidence="2 3">
    <name type="scientific">Eumeta variegata</name>
    <name type="common">Bagworm moth</name>
    <name type="synonym">Eumeta japonica</name>
    <dbReference type="NCBI Taxonomy" id="151549"/>
    <lineage>
        <taxon>Eukaryota</taxon>
        <taxon>Metazoa</taxon>
        <taxon>Ecdysozoa</taxon>
        <taxon>Arthropoda</taxon>
        <taxon>Hexapoda</taxon>
        <taxon>Insecta</taxon>
        <taxon>Pterygota</taxon>
        <taxon>Neoptera</taxon>
        <taxon>Endopterygota</taxon>
        <taxon>Lepidoptera</taxon>
        <taxon>Glossata</taxon>
        <taxon>Ditrysia</taxon>
        <taxon>Tineoidea</taxon>
        <taxon>Psychidae</taxon>
        <taxon>Oiketicinae</taxon>
        <taxon>Eumeta</taxon>
    </lineage>
</organism>
<keyword evidence="3" id="KW-1185">Reference proteome</keyword>
<feature type="compositionally biased region" description="Basic and acidic residues" evidence="1">
    <location>
        <begin position="26"/>
        <end position="46"/>
    </location>
</feature>
<evidence type="ECO:0000256" key="1">
    <source>
        <dbReference type="SAM" id="MobiDB-lite"/>
    </source>
</evidence>
<reference evidence="2 3" key="1">
    <citation type="journal article" date="2019" name="Commun. Biol.">
        <title>The bagworm genome reveals a unique fibroin gene that provides high tensile strength.</title>
        <authorList>
            <person name="Kono N."/>
            <person name="Nakamura H."/>
            <person name="Ohtoshi R."/>
            <person name="Tomita M."/>
            <person name="Numata K."/>
            <person name="Arakawa K."/>
        </authorList>
    </citation>
    <scope>NUCLEOTIDE SEQUENCE [LARGE SCALE GENOMIC DNA]</scope>
</reference>
<feature type="region of interest" description="Disordered" evidence="1">
    <location>
        <begin position="19"/>
        <end position="63"/>
    </location>
</feature>
<dbReference type="EMBL" id="BGZK01000222">
    <property type="protein sequence ID" value="GBP29583.1"/>
    <property type="molecule type" value="Genomic_DNA"/>
</dbReference>
<dbReference type="Proteomes" id="UP000299102">
    <property type="component" value="Unassembled WGS sequence"/>
</dbReference>
<comment type="caution">
    <text evidence="2">The sequence shown here is derived from an EMBL/GenBank/DDBJ whole genome shotgun (WGS) entry which is preliminary data.</text>
</comment>
<evidence type="ECO:0000313" key="2">
    <source>
        <dbReference type="EMBL" id="GBP29583.1"/>
    </source>
</evidence>
<sequence length="103" mass="11634">MLAFARAFTRTIVAKPEPVSISRPECGPERGRNENRQCGLGRDRGRLRNRTRPNSVPDETRGGRADVSLRTLFAYFRASDGAQGMRCADSARAARRMRYFQNT</sequence>
<accession>A0A4C1USZ2</accession>
<name>A0A4C1USZ2_EUMVA</name>
<protein>
    <submittedName>
        <fullName evidence="2">Uncharacterized protein</fullName>
    </submittedName>
</protein>
<gene>
    <name evidence="2" type="ORF">EVAR_79132_1</name>
</gene>